<evidence type="ECO:0000313" key="2">
    <source>
        <dbReference type="Proteomes" id="UP001652583"/>
    </source>
</evidence>
<reference evidence="3" key="1">
    <citation type="submission" date="2025-08" db="UniProtKB">
        <authorList>
            <consortium name="RefSeq"/>
        </authorList>
    </citation>
    <scope>IDENTIFICATION</scope>
    <source>
        <tissue evidence="3">Blood</tissue>
    </source>
</reference>
<organism evidence="2 3">
    <name type="scientific">Acinonyx jubatus</name>
    <name type="common">Cheetah</name>
    <dbReference type="NCBI Taxonomy" id="32536"/>
    <lineage>
        <taxon>Eukaryota</taxon>
        <taxon>Metazoa</taxon>
        <taxon>Chordata</taxon>
        <taxon>Craniata</taxon>
        <taxon>Vertebrata</taxon>
        <taxon>Euteleostomi</taxon>
        <taxon>Mammalia</taxon>
        <taxon>Eutheria</taxon>
        <taxon>Laurasiatheria</taxon>
        <taxon>Carnivora</taxon>
        <taxon>Feliformia</taxon>
        <taxon>Felidae</taxon>
        <taxon>Felinae</taxon>
        <taxon>Acinonyx</taxon>
    </lineage>
</organism>
<dbReference type="KEGG" id="aju:106977497"/>
<keyword evidence="2" id="KW-1185">Reference proteome</keyword>
<dbReference type="Proteomes" id="UP001652583">
    <property type="component" value="Chromosome E3"/>
</dbReference>
<evidence type="ECO:0000256" key="1">
    <source>
        <dbReference type="SAM" id="MobiDB-lite"/>
    </source>
</evidence>
<protein>
    <submittedName>
        <fullName evidence="3">Uncharacterized protein LOC106977497</fullName>
    </submittedName>
</protein>
<gene>
    <name evidence="3" type="primary">LOC106977497</name>
</gene>
<evidence type="ECO:0000313" key="3">
    <source>
        <dbReference type="RefSeq" id="XP_026897664.1"/>
    </source>
</evidence>
<feature type="region of interest" description="Disordered" evidence="1">
    <location>
        <begin position="67"/>
        <end position="136"/>
    </location>
</feature>
<feature type="region of interest" description="Disordered" evidence="1">
    <location>
        <begin position="320"/>
        <end position="346"/>
    </location>
</feature>
<accession>A0A6J1XZ02</accession>
<feature type="compositionally biased region" description="Basic and acidic residues" evidence="1">
    <location>
        <begin position="122"/>
        <end position="136"/>
    </location>
</feature>
<dbReference type="RefSeq" id="XP_026897664.1">
    <property type="nucleotide sequence ID" value="XM_027041863.2"/>
</dbReference>
<dbReference type="AlphaFoldDB" id="A0A6J1XZ02"/>
<feature type="region of interest" description="Disordered" evidence="1">
    <location>
        <begin position="1"/>
        <end position="23"/>
    </location>
</feature>
<feature type="compositionally biased region" description="Low complexity" evidence="1">
    <location>
        <begin position="10"/>
        <end position="23"/>
    </location>
</feature>
<dbReference type="GeneID" id="106977497"/>
<sequence>MSQWSLERGLAAAPSSPAPPSGNLASLLAGSLLRGVFVLPRKRPGRTCLGWRDEMFGSLDKKGREIESDTWQGPLPGQHTGEAGRHPGKALPGQALAGGPGRGQQWVRRGTAAGGRVGQDARGSDDKSDPPFPHGELDRVHILGLLWGKDPGTGRVLGPQEGSEHQRRGRGHPSYGNLSKQCWRPKGSGLCGVKEAGCPATGYKGQLKPEKGQLPFFSESPPETRHDAKFISSFQSGETGSEKFSQLPKDWSSRSKQWQSDDCCLRLQTAGPEGLLPWNPRRLHLFHTSQGHLRNGCIIFPGPCWKAGFLEDRNLWCESSSPRKPAAKVNSTRGAALPSEEGSSDFGSWLHRKPKYMH</sequence>
<proteinExistence type="predicted"/>
<name>A0A6J1XZ02_ACIJB</name>
<feature type="region of interest" description="Disordered" evidence="1">
    <location>
        <begin position="151"/>
        <end position="178"/>
    </location>
</feature>